<dbReference type="CDD" id="cd18683">
    <property type="entry name" value="PIN_VapC-like"/>
    <property type="match status" value="1"/>
</dbReference>
<accession>A0A3M9XSU3</accession>
<dbReference type="InterPro" id="IPR002716">
    <property type="entry name" value="PIN_dom"/>
</dbReference>
<dbReference type="OrthoDB" id="3175275at2"/>
<dbReference type="AlphaFoldDB" id="A0A3M9XSU3"/>
<dbReference type="Pfam" id="PF01850">
    <property type="entry name" value="PIN"/>
    <property type="match status" value="1"/>
</dbReference>
<keyword evidence="3" id="KW-1185">Reference proteome</keyword>
<comment type="caution">
    <text evidence="2">The sequence shown here is derived from an EMBL/GenBank/DDBJ whole genome shotgun (WGS) entry which is preliminary data.</text>
</comment>
<evidence type="ECO:0000259" key="1">
    <source>
        <dbReference type="Pfam" id="PF01850"/>
    </source>
</evidence>
<reference evidence="2 3" key="1">
    <citation type="submission" date="2018-08" db="EMBL/GenBank/DDBJ databases">
        <title>Genome sequence of Methylocystis hirsuta CSC1, a methanotroph able to accumulate PHAs.</title>
        <authorList>
            <person name="Bordel S."/>
            <person name="Rodriguez E."/>
            <person name="Gancedo J."/>
            <person name="Munoz R."/>
        </authorList>
    </citation>
    <scope>NUCLEOTIDE SEQUENCE [LARGE SCALE GENOMIC DNA]</scope>
    <source>
        <strain evidence="2 3">CSC1</strain>
    </source>
</reference>
<organism evidence="2 3">
    <name type="scientific">Methylocystis hirsuta</name>
    <dbReference type="NCBI Taxonomy" id="369798"/>
    <lineage>
        <taxon>Bacteria</taxon>
        <taxon>Pseudomonadati</taxon>
        <taxon>Pseudomonadota</taxon>
        <taxon>Alphaproteobacteria</taxon>
        <taxon>Hyphomicrobiales</taxon>
        <taxon>Methylocystaceae</taxon>
        <taxon>Methylocystis</taxon>
    </lineage>
</organism>
<proteinExistence type="predicted"/>
<dbReference type="InterPro" id="IPR029060">
    <property type="entry name" value="PIN-like_dom_sf"/>
</dbReference>
<name>A0A3M9XSU3_9HYPH</name>
<dbReference type="Proteomes" id="UP000268623">
    <property type="component" value="Unassembled WGS sequence"/>
</dbReference>
<dbReference type="RefSeq" id="WP_123176611.1">
    <property type="nucleotide sequence ID" value="NZ_QWDD01000001.1"/>
</dbReference>
<dbReference type="EMBL" id="QWDD01000001">
    <property type="protein sequence ID" value="RNJ50696.1"/>
    <property type="molecule type" value="Genomic_DNA"/>
</dbReference>
<feature type="domain" description="PIN" evidence="1">
    <location>
        <begin position="4"/>
        <end position="119"/>
    </location>
</feature>
<dbReference type="PANTHER" id="PTHR39664:SF2">
    <property type="entry name" value="NUCLEIC ACID-BINDING PROTEIN, CONTAINING PIN DOMAIN-RELATED"/>
    <property type="match status" value="1"/>
</dbReference>
<evidence type="ECO:0000313" key="2">
    <source>
        <dbReference type="EMBL" id="RNJ50696.1"/>
    </source>
</evidence>
<evidence type="ECO:0000313" key="3">
    <source>
        <dbReference type="Proteomes" id="UP000268623"/>
    </source>
</evidence>
<sequence>MLAIDTNVVVRLLADDHPQQSAKAKQVFQQETVFVTLTVLLETEWVLRSAYGFEPARIIGALRAFAGLRNVVVQDAPSLAKALAWAERGMDFADALHLSQSGDCDAFVSFDARLAKAAKRAGAGGVRSL</sequence>
<gene>
    <name evidence="2" type="ORF">D1O30_14995</name>
</gene>
<protein>
    <submittedName>
        <fullName evidence="2">Type II toxin-antitoxin system VapC family toxin</fullName>
    </submittedName>
</protein>
<dbReference type="SUPFAM" id="SSF88723">
    <property type="entry name" value="PIN domain-like"/>
    <property type="match status" value="1"/>
</dbReference>
<dbReference type="PANTHER" id="PTHR39664">
    <property type="match status" value="1"/>
</dbReference>
<dbReference type="Gene3D" id="3.40.50.1010">
    <property type="entry name" value="5'-nuclease"/>
    <property type="match status" value="1"/>
</dbReference>